<dbReference type="Pfam" id="PF07732">
    <property type="entry name" value="Cu-oxidase_3"/>
    <property type="match status" value="1"/>
</dbReference>
<keyword evidence="3" id="KW-0560">Oxidoreductase</keyword>
<feature type="domain" description="Plastocyanin-like" evidence="7">
    <location>
        <begin position="74"/>
        <end position="187"/>
    </location>
</feature>
<dbReference type="Proteomes" id="UP000240542">
    <property type="component" value="Unassembled WGS sequence"/>
</dbReference>
<dbReference type="CDD" id="cd04232">
    <property type="entry name" value="CuRO_1_CueO_FtsP"/>
    <property type="match status" value="1"/>
</dbReference>
<evidence type="ECO:0000256" key="1">
    <source>
        <dbReference type="ARBA" id="ARBA00010609"/>
    </source>
</evidence>
<evidence type="ECO:0000256" key="5">
    <source>
        <dbReference type="SAM" id="Phobius"/>
    </source>
</evidence>
<evidence type="ECO:0000313" key="8">
    <source>
        <dbReference type="EMBL" id="PSK95464.1"/>
    </source>
</evidence>
<dbReference type="Pfam" id="PF07731">
    <property type="entry name" value="Cu-oxidase_2"/>
    <property type="match status" value="1"/>
</dbReference>
<gene>
    <name evidence="8" type="ORF">CLV63_115126</name>
</gene>
<dbReference type="EMBL" id="PYGA01000015">
    <property type="protein sequence ID" value="PSK95464.1"/>
    <property type="molecule type" value="Genomic_DNA"/>
</dbReference>
<dbReference type="SUPFAM" id="SSF49503">
    <property type="entry name" value="Cupredoxins"/>
    <property type="match status" value="3"/>
</dbReference>
<sequence>MARSRGPVRRFLKWTAAVVAVLLAAGLGVSTWVYFAAYQTNAGDLAFENRVRIPPLLEPEVDGDGRKRFDLTLQQGRSEFLPGRQTDTWGVNGAYLGPTIRVSRGDKVAMDVRNELPDTTTVHWHGMRLPAKMDGGPHQTIGAGKTWSPYWTVDQPAASLWYHPHLHGETAKHVYRGVTGMLIVDDDTVPKDLPSEYGVDDIPLVVQDKKFTEDGRLDLDAPGPLGLQSTYGLLGDQILVNGTRDPYLEVGAERVRFRLLNGSNARSFNFGFADDRSFSLIGTDSGLLPKPVRMNRVRLSAGERAEIVADLTPGEEVVLRSFAPKEGGGFPQDRLAGADDEFDLVEIRAKDRLTEAKPLPERLADTPEITPGKDAVERDFELSGTSKINGDTMDMRRIDEVVPAGATEIWTVRNPGNPHSFHIHEVAFRVLDINGEPPPPAMRGRKDTVYLPPSATARLAVQFGPHTDPDTPYMFHCHMLEHEDQGMMGQFTIVEPGTEDQAPRRLPGGNGGGGGGDHDHH</sequence>
<dbReference type="CDD" id="cd13890">
    <property type="entry name" value="CuRO_3_CueO_FtsP"/>
    <property type="match status" value="1"/>
</dbReference>
<organism evidence="8 9">
    <name type="scientific">Murinocardiopsis flavida</name>
    <dbReference type="NCBI Taxonomy" id="645275"/>
    <lineage>
        <taxon>Bacteria</taxon>
        <taxon>Bacillati</taxon>
        <taxon>Actinomycetota</taxon>
        <taxon>Actinomycetes</taxon>
        <taxon>Streptosporangiales</taxon>
        <taxon>Nocardiopsidaceae</taxon>
        <taxon>Murinocardiopsis</taxon>
    </lineage>
</organism>
<evidence type="ECO:0000256" key="2">
    <source>
        <dbReference type="ARBA" id="ARBA00022723"/>
    </source>
</evidence>
<evidence type="ECO:0000256" key="3">
    <source>
        <dbReference type="ARBA" id="ARBA00023002"/>
    </source>
</evidence>
<dbReference type="OrthoDB" id="345021at2"/>
<dbReference type="Gene3D" id="2.60.40.420">
    <property type="entry name" value="Cupredoxins - blue copper proteins"/>
    <property type="match status" value="3"/>
</dbReference>
<keyword evidence="5" id="KW-0812">Transmembrane</keyword>
<dbReference type="CDD" id="cd13867">
    <property type="entry name" value="CuRO_2_CueO_FtsP"/>
    <property type="match status" value="1"/>
</dbReference>
<dbReference type="RefSeq" id="WP_106584792.1">
    <property type="nucleotide sequence ID" value="NZ_PYGA01000015.1"/>
</dbReference>
<keyword evidence="5" id="KW-1133">Transmembrane helix</keyword>
<comment type="similarity">
    <text evidence="1">Belongs to the multicopper oxidase family.</text>
</comment>
<feature type="domain" description="Plastocyanin-like" evidence="6">
    <location>
        <begin position="383"/>
        <end position="494"/>
    </location>
</feature>
<evidence type="ECO:0000313" key="9">
    <source>
        <dbReference type="Proteomes" id="UP000240542"/>
    </source>
</evidence>
<dbReference type="InterPro" id="IPR011707">
    <property type="entry name" value="Cu-oxidase-like_N"/>
</dbReference>
<reference evidence="8 9" key="1">
    <citation type="submission" date="2018-03" db="EMBL/GenBank/DDBJ databases">
        <title>Genomic Encyclopedia of Archaeal and Bacterial Type Strains, Phase II (KMG-II): from individual species to whole genera.</title>
        <authorList>
            <person name="Goeker M."/>
        </authorList>
    </citation>
    <scope>NUCLEOTIDE SEQUENCE [LARGE SCALE GENOMIC DNA]</scope>
    <source>
        <strain evidence="8 9">DSM 45312</strain>
    </source>
</reference>
<dbReference type="InterPro" id="IPR002355">
    <property type="entry name" value="Cu_oxidase_Cu_BS"/>
</dbReference>
<dbReference type="PANTHER" id="PTHR48267:SF1">
    <property type="entry name" value="BILIRUBIN OXIDASE"/>
    <property type="match status" value="1"/>
</dbReference>
<keyword evidence="9" id="KW-1185">Reference proteome</keyword>
<dbReference type="InterPro" id="IPR045087">
    <property type="entry name" value="Cu-oxidase_fam"/>
</dbReference>
<dbReference type="InterPro" id="IPR011706">
    <property type="entry name" value="Cu-oxidase_C"/>
</dbReference>
<feature type="transmembrane region" description="Helical" evidence="5">
    <location>
        <begin position="12"/>
        <end position="35"/>
    </location>
</feature>
<protein>
    <submittedName>
        <fullName evidence="8">FtsP/CotA-like multicopper oxidase with cupredoxin domain</fullName>
    </submittedName>
</protein>
<dbReference type="GO" id="GO:0005507">
    <property type="term" value="F:copper ion binding"/>
    <property type="evidence" value="ECO:0007669"/>
    <property type="project" value="InterPro"/>
</dbReference>
<dbReference type="PANTHER" id="PTHR48267">
    <property type="entry name" value="CUPREDOXIN SUPERFAMILY PROTEIN"/>
    <property type="match status" value="1"/>
</dbReference>
<dbReference type="AlphaFoldDB" id="A0A2P8DE17"/>
<comment type="caution">
    <text evidence="8">The sequence shown here is derived from an EMBL/GenBank/DDBJ whole genome shotgun (WGS) entry which is preliminary data.</text>
</comment>
<keyword evidence="2" id="KW-0479">Metal-binding</keyword>
<accession>A0A2P8DE17</accession>
<dbReference type="InterPro" id="IPR008972">
    <property type="entry name" value="Cupredoxin"/>
</dbReference>
<feature type="region of interest" description="Disordered" evidence="4">
    <location>
        <begin position="499"/>
        <end position="521"/>
    </location>
</feature>
<evidence type="ECO:0000256" key="4">
    <source>
        <dbReference type="SAM" id="MobiDB-lite"/>
    </source>
</evidence>
<evidence type="ECO:0000259" key="6">
    <source>
        <dbReference type="Pfam" id="PF07731"/>
    </source>
</evidence>
<proteinExistence type="inferred from homology"/>
<dbReference type="GO" id="GO:0016491">
    <property type="term" value="F:oxidoreductase activity"/>
    <property type="evidence" value="ECO:0007669"/>
    <property type="project" value="UniProtKB-KW"/>
</dbReference>
<dbReference type="PROSITE" id="PS00080">
    <property type="entry name" value="MULTICOPPER_OXIDASE2"/>
    <property type="match status" value="1"/>
</dbReference>
<name>A0A2P8DE17_9ACTN</name>
<evidence type="ECO:0000259" key="7">
    <source>
        <dbReference type="Pfam" id="PF07732"/>
    </source>
</evidence>
<keyword evidence="5" id="KW-0472">Membrane</keyword>